<keyword evidence="3" id="KW-0274">FAD</keyword>
<protein>
    <submittedName>
        <fullName evidence="6">NAD(P)/FAD-dependent oxidoreductase</fullName>
    </submittedName>
</protein>
<dbReference type="InterPro" id="IPR036188">
    <property type="entry name" value="FAD/NAD-bd_sf"/>
</dbReference>
<evidence type="ECO:0000313" key="9">
    <source>
        <dbReference type="Proteomes" id="UP000284962"/>
    </source>
</evidence>
<evidence type="ECO:0000256" key="3">
    <source>
        <dbReference type="ARBA" id="ARBA00022827"/>
    </source>
</evidence>
<comment type="caution">
    <text evidence="6">The sequence shown here is derived from an EMBL/GenBank/DDBJ whole genome shotgun (WGS) entry which is preliminary data.</text>
</comment>
<name>A0A395XLP9_9FIRM</name>
<dbReference type="NCBIfam" id="TIGR00275">
    <property type="entry name" value="aminoacetone oxidase family FAD-binding enzyme"/>
    <property type="match status" value="1"/>
</dbReference>
<keyword evidence="2" id="KW-0285">Flavoprotein</keyword>
<evidence type="ECO:0000256" key="1">
    <source>
        <dbReference type="ARBA" id="ARBA00001974"/>
    </source>
</evidence>
<dbReference type="SUPFAM" id="SSF51905">
    <property type="entry name" value="FAD/NAD(P)-binding domain"/>
    <property type="match status" value="1"/>
</dbReference>
<evidence type="ECO:0000313" key="8">
    <source>
        <dbReference type="Proteomes" id="UP000266376"/>
    </source>
</evidence>
<dbReference type="EMBL" id="QSEW01000001">
    <property type="protein sequence ID" value="RHA02234.1"/>
    <property type="molecule type" value="Genomic_DNA"/>
</dbReference>
<dbReference type="AlphaFoldDB" id="A0A395XLP9"/>
<dbReference type="InterPro" id="IPR023166">
    <property type="entry name" value="BaiN-like_dom_sf"/>
</dbReference>
<evidence type="ECO:0000313" key="6">
    <source>
        <dbReference type="EMBL" id="RGW53335.1"/>
    </source>
</evidence>
<dbReference type="Pfam" id="PF03486">
    <property type="entry name" value="HI0933_like"/>
    <property type="match status" value="1"/>
</dbReference>
<dbReference type="Pfam" id="PF22780">
    <property type="entry name" value="HI0933_like_1st"/>
    <property type="match status" value="1"/>
</dbReference>
<evidence type="ECO:0000256" key="2">
    <source>
        <dbReference type="ARBA" id="ARBA00022630"/>
    </source>
</evidence>
<comment type="cofactor">
    <cofactor evidence="1">
        <name>FAD</name>
        <dbReference type="ChEBI" id="CHEBI:57692"/>
    </cofactor>
</comment>
<organism evidence="6 8">
    <name type="scientific">Dorea formicigenerans</name>
    <dbReference type="NCBI Taxonomy" id="39486"/>
    <lineage>
        <taxon>Bacteria</taxon>
        <taxon>Bacillati</taxon>
        <taxon>Bacillota</taxon>
        <taxon>Clostridia</taxon>
        <taxon>Lachnospirales</taxon>
        <taxon>Lachnospiraceae</taxon>
        <taxon>Dorea</taxon>
    </lineage>
</organism>
<accession>A0A395XLP9</accession>
<proteinExistence type="predicted"/>
<dbReference type="Proteomes" id="UP000284962">
    <property type="component" value="Unassembled WGS sequence"/>
</dbReference>
<evidence type="ECO:0000259" key="4">
    <source>
        <dbReference type="Pfam" id="PF03486"/>
    </source>
</evidence>
<dbReference type="Gene3D" id="1.10.8.260">
    <property type="entry name" value="HI0933 insert domain-like"/>
    <property type="match status" value="1"/>
</dbReference>
<gene>
    <name evidence="7" type="ORF">DW957_00860</name>
    <name evidence="6" type="ORF">DWV67_08200</name>
</gene>
<dbReference type="Proteomes" id="UP000266376">
    <property type="component" value="Unassembled WGS sequence"/>
</dbReference>
<feature type="domain" description="RsdA/BaiN/AoA(So)-like Rossmann fold-like" evidence="4">
    <location>
        <begin position="4"/>
        <end position="406"/>
    </location>
</feature>
<dbReference type="PANTHER" id="PTHR42887">
    <property type="entry name" value="OS12G0638800 PROTEIN"/>
    <property type="match status" value="1"/>
</dbReference>
<dbReference type="Gene3D" id="2.40.30.10">
    <property type="entry name" value="Translation factors"/>
    <property type="match status" value="1"/>
</dbReference>
<dbReference type="PANTHER" id="PTHR42887:SF2">
    <property type="entry name" value="OS12G0638800 PROTEIN"/>
    <property type="match status" value="1"/>
</dbReference>
<dbReference type="EMBL" id="QSAJ01000017">
    <property type="protein sequence ID" value="RGW53335.1"/>
    <property type="molecule type" value="Genomic_DNA"/>
</dbReference>
<dbReference type="RefSeq" id="WP_119196120.1">
    <property type="nucleotide sequence ID" value="NZ_AP031430.1"/>
</dbReference>
<dbReference type="SUPFAM" id="SSF160996">
    <property type="entry name" value="HI0933 insert domain-like"/>
    <property type="match status" value="1"/>
</dbReference>
<reference evidence="8 9" key="1">
    <citation type="submission" date="2018-08" db="EMBL/GenBank/DDBJ databases">
        <title>A genome reference for cultivated species of the human gut microbiota.</title>
        <authorList>
            <person name="Zou Y."/>
            <person name="Xue W."/>
            <person name="Luo G."/>
        </authorList>
    </citation>
    <scope>NUCLEOTIDE SEQUENCE [LARGE SCALE GENOMIC DNA]</scope>
    <source>
        <strain evidence="6 8">AF12-11</strain>
        <strain evidence="7 9">AM46-16</strain>
    </source>
</reference>
<sequence length="412" mass="44939">MKTLAIVGGGASGMLAGITALETNPDIHVIIFDQKDILGKKILSTGNGRCNLTNKNMSLDYFRSDEPQLISSVLKAFGYSDTIRFFENLGLLMKSRNGYIYPRCDQASVVRSVLDNRLKELGADIRRENAVTSICRTKKGFQIETGSEKIQADRIILSAGGKASSKLGSDGSGYTLVKSLGHSVVPVVPALVQLKVKDFAFQKASGVRTDAKVTALINGRMAASDTGELQITNYGISGIPVFQVSRYISRALYEKKNAQVMIDFLPELEEASLRELFSKKLQHLSENQKAKPEDLLTGILHTKLIPEILRISSIRFSAKLNMIKGAELTRLCEVIKSCRLNISDTNGFENAQVSAGGVNLKEVDMETMQSCITKDLYLAGELLDVDGICGGYNLQWAWATGYLAGKHAASDL</sequence>
<evidence type="ECO:0000259" key="5">
    <source>
        <dbReference type="Pfam" id="PF22780"/>
    </source>
</evidence>
<dbReference type="InterPro" id="IPR057661">
    <property type="entry name" value="RsdA/BaiN/AoA(So)_Rossmann"/>
</dbReference>
<dbReference type="InterPro" id="IPR004792">
    <property type="entry name" value="BaiN-like"/>
</dbReference>
<evidence type="ECO:0000313" key="7">
    <source>
        <dbReference type="EMBL" id="RHA02234.1"/>
    </source>
</evidence>
<dbReference type="Gene3D" id="3.50.50.60">
    <property type="entry name" value="FAD/NAD(P)-binding domain"/>
    <property type="match status" value="1"/>
</dbReference>
<dbReference type="InterPro" id="IPR055178">
    <property type="entry name" value="RsdA/BaiN/AoA(So)-like_dom"/>
</dbReference>
<feature type="domain" description="RsdA/BaiN/AoA(So)-like insert" evidence="5">
    <location>
        <begin position="188"/>
        <end position="353"/>
    </location>
</feature>